<dbReference type="RefSeq" id="WP_188759144.1">
    <property type="nucleotide sequence ID" value="NZ_BMJB01000001.1"/>
</dbReference>
<feature type="region of interest" description="Disordered" evidence="5">
    <location>
        <begin position="292"/>
        <end position="352"/>
    </location>
</feature>
<keyword evidence="4" id="KW-0131">Cell cycle</keyword>
<evidence type="ECO:0000256" key="2">
    <source>
        <dbReference type="ARBA" id="ARBA00022618"/>
    </source>
</evidence>
<dbReference type="AlphaFoldDB" id="A0A916RVH7"/>
<dbReference type="InterPro" id="IPR036388">
    <property type="entry name" value="WH-like_DNA-bd_sf"/>
</dbReference>
<comment type="caution">
    <text evidence="6">The sequence shown here is derived from an EMBL/GenBank/DDBJ whole genome shotgun (WGS) entry which is preliminary data.</text>
</comment>
<gene>
    <name evidence="6" type="ORF">GCM10011507_19840</name>
</gene>
<evidence type="ECO:0000313" key="6">
    <source>
        <dbReference type="EMBL" id="GGA68336.1"/>
    </source>
</evidence>
<keyword evidence="2" id="KW-0132">Cell division</keyword>
<dbReference type="SUPFAM" id="SSF46785">
    <property type="entry name" value="Winged helix' DNA-binding domain"/>
    <property type="match status" value="2"/>
</dbReference>
<accession>A0A916RVH7</accession>
<evidence type="ECO:0000256" key="5">
    <source>
        <dbReference type="SAM" id="MobiDB-lite"/>
    </source>
</evidence>
<feature type="region of interest" description="Disordered" evidence="5">
    <location>
        <begin position="44"/>
        <end position="71"/>
    </location>
</feature>
<dbReference type="PANTHER" id="PTHR34298">
    <property type="entry name" value="SEGREGATION AND CONDENSATION PROTEIN B"/>
    <property type="match status" value="1"/>
</dbReference>
<feature type="region of interest" description="Disordered" evidence="5">
    <location>
        <begin position="113"/>
        <end position="137"/>
    </location>
</feature>
<dbReference type="Pfam" id="PF04079">
    <property type="entry name" value="SMC_ScpB"/>
    <property type="match status" value="1"/>
</dbReference>
<sequence>MSLKAKIEAVIYASEEPVTLAQLVGLLGHEGQSELDHIESAQQALSLEEQSTEADEFGEAEQAAERDRALHEAAEHEAAVLREARHHAQIDNAAMSSEDDAEPSIDAAIAEPEPAPAEQASAPVTPEDKDEKKAAREKERKLREYFRAILDQLIGDYANGDRGLEIREVAGGYRMATKPEYHDAVRGFVKSLKPPLKLSLQALETLAVVAYKQPVTAPEISEIRGVDSGGVLGSLMSRKLVTTAGRKQVIGRPILYKTTRDFLVRFGLKDIGELPSIEEFEKMAGELAEQEEIPMQHPAEEAEQAEGATSPDEDEPSSTVEAASAMTTDEAAEDAAAKESQPETEPEAQPTE</sequence>
<dbReference type="InterPro" id="IPR005234">
    <property type="entry name" value="ScpB_csome_segregation"/>
</dbReference>
<feature type="compositionally biased region" description="Acidic residues" evidence="5">
    <location>
        <begin position="50"/>
        <end position="59"/>
    </location>
</feature>
<name>A0A916RVH7_9BACT</name>
<reference evidence="6" key="2">
    <citation type="submission" date="2020-09" db="EMBL/GenBank/DDBJ databases">
        <authorList>
            <person name="Sun Q."/>
            <person name="Zhou Y."/>
        </authorList>
    </citation>
    <scope>NUCLEOTIDE SEQUENCE</scope>
    <source>
        <strain evidence="6">CGMCC 1.15447</strain>
    </source>
</reference>
<evidence type="ECO:0000313" key="7">
    <source>
        <dbReference type="Proteomes" id="UP000648801"/>
    </source>
</evidence>
<dbReference type="PANTHER" id="PTHR34298:SF2">
    <property type="entry name" value="SEGREGATION AND CONDENSATION PROTEIN B"/>
    <property type="match status" value="1"/>
</dbReference>
<dbReference type="Gene3D" id="1.10.10.10">
    <property type="entry name" value="Winged helix-like DNA-binding domain superfamily/Winged helix DNA-binding domain"/>
    <property type="match status" value="3"/>
</dbReference>
<evidence type="ECO:0008006" key="8">
    <source>
        <dbReference type="Google" id="ProtNLM"/>
    </source>
</evidence>
<dbReference type="InterPro" id="IPR036390">
    <property type="entry name" value="WH_DNA-bd_sf"/>
</dbReference>
<protein>
    <recommendedName>
        <fullName evidence="8">SMC-Scp complex subunit ScpB</fullName>
    </recommendedName>
</protein>
<reference evidence="6" key="1">
    <citation type="journal article" date="2014" name="Int. J. Syst. Evol. Microbiol.">
        <title>Complete genome sequence of Corynebacterium casei LMG S-19264T (=DSM 44701T), isolated from a smear-ripened cheese.</title>
        <authorList>
            <consortium name="US DOE Joint Genome Institute (JGI-PGF)"/>
            <person name="Walter F."/>
            <person name="Albersmeier A."/>
            <person name="Kalinowski J."/>
            <person name="Ruckert C."/>
        </authorList>
    </citation>
    <scope>NUCLEOTIDE SEQUENCE</scope>
    <source>
        <strain evidence="6">CGMCC 1.15447</strain>
    </source>
</reference>
<dbReference type="GO" id="GO:0051304">
    <property type="term" value="P:chromosome separation"/>
    <property type="evidence" value="ECO:0007669"/>
    <property type="project" value="InterPro"/>
</dbReference>
<dbReference type="GO" id="GO:0051301">
    <property type="term" value="P:cell division"/>
    <property type="evidence" value="ECO:0007669"/>
    <property type="project" value="UniProtKB-KW"/>
</dbReference>
<evidence type="ECO:0000256" key="4">
    <source>
        <dbReference type="ARBA" id="ARBA00023306"/>
    </source>
</evidence>
<evidence type="ECO:0000256" key="3">
    <source>
        <dbReference type="ARBA" id="ARBA00022829"/>
    </source>
</evidence>
<dbReference type="Proteomes" id="UP000648801">
    <property type="component" value="Unassembled WGS sequence"/>
</dbReference>
<feature type="compositionally biased region" description="Basic and acidic residues" evidence="5">
    <location>
        <begin position="126"/>
        <end position="137"/>
    </location>
</feature>
<proteinExistence type="predicted"/>
<keyword evidence="1" id="KW-0963">Cytoplasm</keyword>
<keyword evidence="7" id="KW-1185">Reference proteome</keyword>
<dbReference type="NCBIfam" id="TIGR00281">
    <property type="entry name" value="SMC-Scp complex subunit ScpB"/>
    <property type="match status" value="1"/>
</dbReference>
<keyword evidence="3" id="KW-0159">Chromosome partition</keyword>
<feature type="compositionally biased region" description="Low complexity" evidence="5">
    <location>
        <begin position="113"/>
        <end position="123"/>
    </location>
</feature>
<evidence type="ECO:0000256" key="1">
    <source>
        <dbReference type="ARBA" id="ARBA00022490"/>
    </source>
</evidence>
<organism evidence="6 7">
    <name type="scientific">Edaphobacter acidisoli</name>
    <dbReference type="NCBI Taxonomy" id="2040573"/>
    <lineage>
        <taxon>Bacteria</taxon>
        <taxon>Pseudomonadati</taxon>
        <taxon>Acidobacteriota</taxon>
        <taxon>Terriglobia</taxon>
        <taxon>Terriglobales</taxon>
        <taxon>Acidobacteriaceae</taxon>
        <taxon>Edaphobacter</taxon>
    </lineage>
</organism>
<dbReference type="EMBL" id="BMJB01000001">
    <property type="protein sequence ID" value="GGA68336.1"/>
    <property type="molecule type" value="Genomic_DNA"/>
</dbReference>